<dbReference type="InterPro" id="IPR004358">
    <property type="entry name" value="Sig_transdc_His_kin-like_C"/>
</dbReference>
<dbReference type="PROSITE" id="PS50109">
    <property type="entry name" value="HIS_KIN"/>
    <property type="match status" value="1"/>
</dbReference>
<keyword evidence="4" id="KW-0472">Membrane</keyword>
<dbReference type="EMBL" id="RPOK01000001">
    <property type="protein sequence ID" value="RPJ67927.1"/>
    <property type="molecule type" value="Genomic_DNA"/>
</dbReference>
<keyword evidence="4" id="KW-0812">Transmembrane</keyword>
<dbReference type="InterPro" id="IPR036890">
    <property type="entry name" value="HATPase_C_sf"/>
</dbReference>
<feature type="transmembrane region" description="Helical" evidence="4">
    <location>
        <begin position="151"/>
        <end position="168"/>
    </location>
</feature>
<dbReference type="GO" id="GO:0000155">
    <property type="term" value="F:phosphorelay sensor kinase activity"/>
    <property type="evidence" value="ECO:0007669"/>
    <property type="project" value="TreeGrafter"/>
</dbReference>
<evidence type="ECO:0000256" key="3">
    <source>
        <dbReference type="ARBA" id="ARBA00022553"/>
    </source>
</evidence>
<comment type="caution">
    <text evidence="6">The sequence shown here is derived from an EMBL/GenBank/DDBJ whole genome shotgun (WGS) entry which is preliminary data.</text>
</comment>
<comment type="catalytic activity">
    <reaction evidence="1">
        <text>ATP + protein L-histidine = ADP + protein N-phospho-L-histidine.</text>
        <dbReference type="EC" id="2.7.13.3"/>
    </reaction>
</comment>
<keyword evidence="6" id="KW-0418">Kinase</keyword>
<feature type="transmembrane region" description="Helical" evidence="4">
    <location>
        <begin position="248"/>
        <end position="267"/>
    </location>
</feature>
<dbReference type="RefSeq" id="WP_124025930.1">
    <property type="nucleotide sequence ID" value="NZ_JBHRSN010000005.1"/>
</dbReference>
<dbReference type="OrthoDB" id="9785691at2"/>
<dbReference type="NCBIfam" id="TIGR02916">
    <property type="entry name" value="PEP_his_kin"/>
    <property type="match status" value="1"/>
</dbReference>
<dbReference type="SMART" id="SM00387">
    <property type="entry name" value="HATPase_c"/>
    <property type="match status" value="1"/>
</dbReference>
<keyword evidence="7" id="KW-1185">Reference proteome</keyword>
<feature type="transmembrane region" description="Helical" evidence="4">
    <location>
        <begin position="34"/>
        <end position="54"/>
    </location>
</feature>
<feature type="domain" description="Histidine kinase" evidence="5">
    <location>
        <begin position="469"/>
        <end position="675"/>
    </location>
</feature>
<reference evidence="6 7" key="1">
    <citation type="submission" date="2018-11" db="EMBL/GenBank/DDBJ databases">
        <authorList>
            <person name="Ye M.-Q."/>
            <person name="Du Z.-J."/>
        </authorList>
    </citation>
    <scope>NUCLEOTIDE SEQUENCE [LARGE SCALE GENOMIC DNA]</scope>
    <source>
        <strain evidence="6 7">U0105</strain>
    </source>
</reference>
<protein>
    <recommendedName>
        <fullName evidence="2">histidine kinase</fullName>
        <ecNumber evidence="2">2.7.13.3</ecNumber>
    </recommendedName>
</protein>
<feature type="transmembrane region" description="Helical" evidence="4">
    <location>
        <begin position="96"/>
        <end position="113"/>
    </location>
</feature>
<feature type="transmembrane region" description="Helical" evidence="4">
    <location>
        <begin position="6"/>
        <end position="22"/>
    </location>
</feature>
<dbReference type="InterPro" id="IPR014265">
    <property type="entry name" value="XrtA/PrsK"/>
</dbReference>
<dbReference type="InterPro" id="IPR003594">
    <property type="entry name" value="HATPase_dom"/>
</dbReference>
<dbReference type="PANTHER" id="PTHR43547">
    <property type="entry name" value="TWO-COMPONENT HISTIDINE KINASE"/>
    <property type="match status" value="1"/>
</dbReference>
<evidence type="ECO:0000259" key="5">
    <source>
        <dbReference type="PROSITE" id="PS50109"/>
    </source>
</evidence>
<proteinExistence type="predicted"/>
<feature type="transmembrane region" description="Helical" evidence="4">
    <location>
        <begin position="119"/>
        <end position="139"/>
    </location>
</feature>
<evidence type="ECO:0000256" key="4">
    <source>
        <dbReference type="SAM" id="Phobius"/>
    </source>
</evidence>
<organism evidence="6 7">
    <name type="scientific">Alteromonas sediminis</name>
    <dbReference type="NCBI Taxonomy" id="2259342"/>
    <lineage>
        <taxon>Bacteria</taxon>
        <taxon>Pseudomonadati</taxon>
        <taxon>Pseudomonadota</taxon>
        <taxon>Gammaproteobacteria</taxon>
        <taxon>Alteromonadales</taxon>
        <taxon>Alteromonadaceae</taxon>
        <taxon>Alteromonas/Salinimonas group</taxon>
        <taxon>Alteromonas</taxon>
    </lineage>
</organism>
<dbReference type="AlphaFoldDB" id="A0A3N5Y273"/>
<dbReference type="EC" id="2.7.13.3" evidence="2"/>
<accession>A0A3N5Y273</accession>
<dbReference type="PANTHER" id="PTHR43547:SF2">
    <property type="entry name" value="HYBRID SIGNAL TRANSDUCTION HISTIDINE KINASE C"/>
    <property type="match status" value="1"/>
</dbReference>
<dbReference type="PRINTS" id="PR00344">
    <property type="entry name" value="BCTRLSENSOR"/>
</dbReference>
<keyword evidence="3" id="KW-0597">Phosphoprotein</keyword>
<evidence type="ECO:0000313" key="6">
    <source>
        <dbReference type="EMBL" id="RPJ67927.1"/>
    </source>
</evidence>
<dbReference type="Gene3D" id="3.30.565.10">
    <property type="entry name" value="Histidine kinase-like ATPase, C-terminal domain"/>
    <property type="match status" value="1"/>
</dbReference>
<evidence type="ECO:0000313" key="7">
    <source>
        <dbReference type="Proteomes" id="UP000275281"/>
    </source>
</evidence>
<evidence type="ECO:0000256" key="2">
    <source>
        <dbReference type="ARBA" id="ARBA00012438"/>
    </source>
</evidence>
<dbReference type="SUPFAM" id="SSF55874">
    <property type="entry name" value="ATPase domain of HSP90 chaperone/DNA topoisomerase II/histidine kinase"/>
    <property type="match status" value="1"/>
</dbReference>
<keyword evidence="4" id="KW-1133">Transmembrane helix</keyword>
<evidence type="ECO:0000256" key="1">
    <source>
        <dbReference type="ARBA" id="ARBA00000085"/>
    </source>
</evidence>
<feature type="transmembrane region" description="Helical" evidence="4">
    <location>
        <begin position="220"/>
        <end position="242"/>
    </location>
</feature>
<dbReference type="InterPro" id="IPR005467">
    <property type="entry name" value="His_kinase_dom"/>
</dbReference>
<keyword evidence="6" id="KW-0808">Transferase</keyword>
<sequence>MISDIGYAISAAAYLLLVLLLLTSRQSGLAKHLLVLAGLGTAVWSLSFVSQLAGELSPQRLYVADALKQFVWLLFLASCLQKSFASLWQVLQRPETIAILALPVFVLVLPYLIVLEPMWLTLLQTVLALEMLILLELVYRQAGDQQWTFKPLIMFLGATQLYEFVLYANATMVSEVDGRYIAARGYIYFLLAPLLVLAVRRIKHWGINIFVSRDVVLHSSLLLVAGVYLFVMAMAGYVVSYWGGEWSTTIQIVLIAASIVVLAAVFMSNQIRTKIKIFITKHFFANQYDYRVEWVKLTKTLSMSSNNLSDVYERALHGFTDSVNYDQGSLLMKRGNFFEKVASLNTPNMTQEQNALLSEITDYCRHTRWILDLHQYISRPFDYPDLHLDKSAINAFQYQIVIPLLHDDELRGVVLLNAKDRESINLDWEVRDYLNAVSDQISSYIYHHENGKALAENAQFAAFSRMSAFVVHDLKNVLAQIDLILCNAEQHKDNPEFIADTFETLEHTKSRMDKMLKQLTEKKEVQATNDAATLISPLIEQVITQQCQGLAPVPELIVQSETQVVVDKEKLKNVMYHLLNNAQQATDDNGFVCVTITYSEASHMLIVSIQDNGCGMSQDFIEHRLFTPFDTTKGNAGMGIGVYDARNYLTAIGGQLSVASEEGKGTCFTLNFPTQ</sequence>
<name>A0A3N5Y273_9ALTE</name>
<dbReference type="Proteomes" id="UP000275281">
    <property type="component" value="Unassembled WGS sequence"/>
</dbReference>
<dbReference type="Pfam" id="PF02518">
    <property type="entry name" value="HATPase_c"/>
    <property type="match status" value="1"/>
</dbReference>
<feature type="transmembrane region" description="Helical" evidence="4">
    <location>
        <begin position="180"/>
        <end position="199"/>
    </location>
</feature>
<feature type="transmembrane region" description="Helical" evidence="4">
    <location>
        <begin position="66"/>
        <end position="84"/>
    </location>
</feature>
<gene>
    <name evidence="6" type="primary">prsK</name>
    <name evidence="6" type="ORF">DRW07_00500</name>
</gene>